<protein>
    <recommendedName>
        <fullName evidence="5">Peptidyl-prolyl cis-trans isomerase</fullName>
        <shortName evidence="5">PPIase</shortName>
        <ecNumber evidence="5">5.2.1.8</ecNumber>
    </recommendedName>
</protein>
<accession>A0A0S1SKI0</accession>
<organism evidence="7 8">
    <name type="scientific">Candidatus Peribacter riflensis</name>
    <dbReference type="NCBI Taxonomy" id="1735162"/>
    <lineage>
        <taxon>Bacteria</taxon>
        <taxon>Candidatus Peregrinibacteriota</taxon>
        <taxon>Candidatus Peribacteria</taxon>
        <taxon>Candidatus Peribacterales</taxon>
        <taxon>Candidatus Peribacteraceae</taxon>
        <taxon>Candidatus Peribacter</taxon>
    </lineage>
</organism>
<feature type="domain" description="PPIase cyclophilin-type" evidence="6">
    <location>
        <begin position="23"/>
        <end position="168"/>
    </location>
</feature>
<dbReference type="PIRSF" id="PIRSF001467">
    <property type="entry name" value="Peptidylpro_ismrse"/>
    <property type="match status" value="1"/>
</dbReference>
<keyword evidence="3 5" id="KW-0697">Rotamase</keyword>
<accession>A0A0S1SSW2</accession>
<evidence type="ECO:0000256" key="5">
    <source>
        <dbReference type="RuleBase" id="RU363019"/>
    </source>
</evidence>
<dbReference type="Pfam" id="PF00160">
    <property type="entry name" value="Pro_isomerase"/>
    <property type="match status" value="1"/>
</dbReference>
<dbReference type="InterPro" id="IPR020892">
    <property type="entry name" value="Cyclophilin-type_PPIase_CS"/>
</dbReference>
<dbReference type="EMBL" id="CP013065">
    <property type="protein sequence ID" value="ALM13662.1"/>
    <property type="molecule type" value="Genomic_DNA"/>
</dbReference>
<dbReference type="PANTHER" id="PTHR45625">
    <property type="entry name" value="PEPTIDYL-PROLYL CIS-TRANS ISOMERASE-RELATED"/>
    <property type="match status" value="1"/>
</dbReference>
<keyword evidence="4 5" id="KW-0413">Isomerase</keyword>
<evidence type="ECO:0000256" key="1">
    <source>
        <dbReference type="ARBA" id="ARBA00002388"/>
    </source>
</evidence>
<dbReference type="PRINTS" id="PR00153">
    <property type="entry name" value="CSAPPISMRASE"/>
</dbReference>
<accession>A0A0S1SZ69</accession>
<reference evidence="8" key="1">
    <citation type="submission" date="2015-10" db="EMBL/GenBank/DDBJ databases">
        <title>Analysis of five complete genome sequences for members of the class Peribacteria in the recently recognized Peregrinibacteria bacterial phylum.</title>
        <authorList>
            <person name="Anantharaman K."/>
            <person name="Brown C.T."/>
            <person name="Burstein D."/>
            <person name="Castelle C.J."/>
            <person name="Probst A.J."/>
            <person name="Thomas B.C."/>
            <person name="Williams K.H."/>
            <person name="Banfield J.F."/>
        </authorList>
    </citation>
    <scope>NUCLEOTIDE SEQUENCE [LARGE SCALE GENOMIC DNA]</scope>
</reference>
<comment type="function">
    <text evidence="1 5">PPIases accelerate the folding of proteins. It catalyzes the cis-trans isomerization of proline imidic peptide bonds in oligopeptides.</text>
</comment>
<reference evidence="7 8" key="2">
    <citation type="journal article" date="2016" name="PeerJ">
        <title>Analysis of five complete genome sequences for members of the class Peribacteria in the recently recognized Peregrinibacteria bacterial phylum.</title>
        <authorList>
            <person name="Anantharaman K."/>
            <person name="Brown C.T."/>
            <person name="Burstein D."/>
            <person name="Castelle C.J."/>
            <person name="Probst A.J."/>
            <person name="Thomas B.C."/>
            <person name="Williams K.H."/>
            <person name="Banfield J.F."/>
        </authorList>
    </citation>
    <scope>NUCLEOTIDE SEQUENCE [LARGE SCALE GENOMIC DNA]</scope>
    <source>
        <strain evidence="7">RIFOXYD1_FULL_PER-ii_59_16</strain>
    </source>
</reference>
<dbReference type="PATRIC" id="fig|1735162.3.peg.977"/>
<evidence type="ECO:0000256" key="3">
    <source>
        <dbReference type="ARBA" id="ARBA00023110"/>
    </source>
</evidence>
<dbReference type="InterPro" id="IPR024936">
    <property type="entry name" value="Cyclophilin-type_PPIase"/>
</dbReference>
<evidence type="ECO:0000256" key="2">
    <source>
        <dbReference type="ARBA" id="ARBA00007365"/>
    </source>
</evidence>
<proteinExistence type="inferred from homology"/>
<dbReference type="STRING" id="1735162.PeribacterB2_0999"/>
<dbReference type="SUPFAM" id="SSF50891">
    <property type="entry name" value="Cyclophilin-like"/>
    <property type="match status" value="1"/>
</dbReference>
<gene>
    <name evidence="7" type="ORF">PeribacterD1_0997</name>
</gene>
<dbReference type="PANTHER" id="PTHR45625:SF4">
    <property type="entry name" value="PEPTIDYLPROLYL ISOMERASE DOMAIN AND WD REPEAT-CONTAINING PROTEIN 1"/>
    <property type="match status" value="1"/>
</dbReference>
<dbReference type="GO" id="GO:0006457">
    <property type="term" value="P:protein folding"/>
    <property type="evidence" value="ECO:0007669"/>
    <property type="project" value="InterPro"/>
</dbReference>
<dbReference type="PROSITE" id="PS50072">
    <property type="entry name" value="CSA_PPIASE_2"/>
    <property type="match status" value="1"/>
</dbReference>
<evidence type="ECO:0000259" key="6">
    <source>
        <dbReference type="PROSITE" id="PS50072"/>
    </source>
</evidence>
<dbReference type="GO" id="GO:0003755">
    <property type="term" value="F:peptidyl-prolyl cis-trans isomerase activity"/>
    <property type="evidence" value="ECO:0007669"/>
    <property type="project" value="UniProtKB-UniRule"/>
</dbReference>
<dbReference type="InterPro" id="IPR044666">
    <property type="entry name" value="Cyclophilin_A-like"/>
</dbReference>
<dbReference type="EC" id="5.2.1.8" evidence="5"/>
<name>A0A0S1SKI0_9BACT</name>
<comment type="similarity">
    <text evidence="2 5">Belongs to the cyclophilin-type PPIase family.</text>
</comment>
<dbReference type="Proteomes" id="UP000069135">
    <property type="component" value="Chromosome"/>
</dbReference>
<dbReference type="InterPro" id="IPR002130">
    <property type="entry name" value="Cyclophilin-type_PPIase_dom"/>
</dbReference>
<dbReference type="KEGG" id="prf:PeribacterA2_0997"/>
<dbReference type="PROSITE" id="PS00170">
    <property type="entry name" value="CSA_PPIASE_1"/>
    <property type="match status" value="1"/>
</dbReference>
<dbReference type="AlphaFoldDB" id="A0A0S1SKI0"/>
<dbReference type="InterPro" id="IPR029000">
    <property type="entry name" value="Cyclophilin-like_dom_sf"/>
</dbReference>
<dbReference type="Gene3D" id="2.40.100.10">
    <property type="entry name" value="Cyclophilin-like"/>
    <property type="match status" value="1"/>
</dbReference>
<dbReference type="CDD" id="cd00317">
    <property type="entry name" value="cyclophilin"/>
    <property type="match status" value="1"/>
</dbReference>
<evidence type="ECO:0000313" key="8">
    <source>
        <dbReference type="Proteomes" id="UP000069135"/>
    </source>
</evidence>
<evidence type="ECO:0000256" key="4">
    <source>
        <dbReference type="ARBA" id="ARBA00023235"/>
    </source>
</evidence>
<comment type="catalytic activity">
    <reaction evidence="5">
        <text>[protein]-peptidylproline (omega=180) = [protein]-peptidylproline (omega=0)</text>
        <dbReference type="Rhea" id="RHEA:16237"/>
        <dbReference type="Rhea" id="RHEA-COMP:10747"/>
        <dbReference type="Rhea" id="RHEA-COMP:10748"/>
        <dbReference type="ChEBI" id="CHEBI:83833"/>
        <dbReference type="ChEBI" id="CHEBI:83834"/>
        <dbReference type="EC" id="5.2.1.8"/>
    </reaction>
</comment>
<sequence>MEPPAPAGFDGTLLTGKQTVILHTSMGDVTLELDADSAPQTVTNFVILGRTGFYNGLTFHRVIKDFMIQGGDPNGDGTGGESIYGPTFEDELEGNPLPLVRGVIAMANRGPNTNGSQFFIITRADGTPWLVGKHTPFGRVVEGMEVIDAISEVIVGELERPLDPVTFTVEVVN</sequence>
<evidence type="ECO:0000313" key="7">
    <source>
        <dbReference type="EMBL" id="ALM13662.1"/>
    </source>
</evidence>